<keyword evidence="1" id="KW-0805">Transcription regulation</keyword>
<dbReference type="GO" id="GO:0006352">
    <property type="term" value="P:DNA-templated transcription initiation"/>
    <property type="evidence" value="ECO:0007669"/>
    <property type="project" value="InterPro"/>
</dbReference>
<dbReference type="Pfam" id="PF04539">
    <property type="entry name" value="Sigma70_r3"/>
    <property type="match status" value="1"/>
</dbReference>
<evidence type="ECO:0000256" key="2">
    <source>
        <dbReference type="ARBA" id="ARBA00023082"/>
    </source>
</evidence>
<keyword evidence="3" id="KW-0238">DNA-binding</keyword>
<dbReference type="Pfam" id="PF00140">
    <property type="entry name" value="Sigma70_r1_2"/>
    <property type="match status" value="1"/>
</dbReference>
<dbReference type="PROSITE" id="PS00715">
    <property type="entry name" value="SIGMA70_1"/>
    <property type="match status" value="1"/>
</dbReference>
<dbReference type="InterPro" id="IPR036388">
    <property type="entry name" value="WH-like_DNA-bd_sf"/>
</dbReference>
<dbReference type="SUPFAM" id="SSF88659">
    <property type="entry name" value="Sigma3 and sigma4 domains of RNA polymerase sigma factors"/>
    <property type="match status" value="2"/>
</dbReference>
<dbReference type="InterPro" id="IPR007627">
    <property type="entry name" value="RNA_pol_sigma70_r2"/>
</dbReference>
<comment type="caution">
    <text evidence="6">The sequence shown here is derived from an EMBL/GenBank/DDBJ whole genome shotgun (WGS) entry which is preliminary data.</text>
</comment>
<dbReference type="Gene3D" id="1.10.10.10">
    <property type="entry name" value="Winged helix-like DNA-binding domain superfamily/Winged helix DNA-binding domain"/>
    <property type="match status" value="2"/>
</dbReference>
<dbReference type="InterPro" id="IPR013325">
    <property type="entry name" value="RNA_pol_sigma_r2"/>
</dbReference>
<gene>
    <name evidence="6" type="ORF">OM076_06405</name>
</gene>
<dbReference type="InterPro" id="IPR050239">
    <property type="entry name" value="Sigma-70_RNA_pol_init_factors"/>
</dbReference>
<dbReference type="InterPro" id="IPR000943">
    <property type="entry name" value="RNA_pol_sigma70"/>
</dbReference>
<sequence>MNPRDDSRRPSRLLTAAEEVALARRVERGDLAAKETMIESNLRLVHAVARTYRGSGVPFADLVQEGTLGLVRAVERFDPRRGLRFSTYAMWWIRHSIHDAVADSRMIRIPPKARQQLAAVRRAEAELGRTGPRHASDTAISEHAHLSPRTVRALRSAGRVIASLDEPIGEDAAVLGDVMADERAIDPAENAIAKESRHEVAAMLRLLPERHREVLIRRYGLDGGRTHSHEEIGAWLGVGPERSRQIERDALHRLRAVAAPSARAA</sequence>
<dbReference type="SUPFAM" id="SSF88946">
    <property type="entry name" value="Sigma2 domain of RNA polymerase sigma factors"/>
    <property type="match status" value="1"/>
</dbReference>
<dbReference type="EMBL" id="JAPDOD010000003">
    <property type="protein sequence ID" value="MDA0159885.1"/>
    <property type="molecule type" value="Genomic_DNA"/>
</dbReference>
<dbReference type="InterPro" id="IPR007630">
    <property type="entry name" value="RNA_pol_sigma70_r4"/>
</dbReference>
<dbReference type="Gene3D" id="1.10.601.10">
    <property type="entry name" value="RNA Polymerase Primary Sigma Factor"/>
    <property type="match status" value="1"/>
</dbReference>
<dbReference type="Pfam" id="PF04542">
    <property type="entry name" value="Sigma70_r2"/>
    <property type="match status" value="1"/>
</dbReference>
<dbReference type="Proteomes" id="UP001149140">
    <property type="component" value="Unassembled WGS sequence"/>
</dbReference>
<dbReference type="Pfam" id="PF04545">
    <property type="entry name" value="Sigma70_r4"/>
    <property type="match status" value="1"/>
</dbReference>
<dbReference type="InterPro" id="IPR013324">
    <property type="entry name" value="RNA_pol_sigma_r3/r4-like"/>
</dbReference>
<dbReference type="PIRSF" id="PIRSF000770">
    <property type="entry name" value="RNA_pol_sigma-SigE/K"/>
    <property type="match status" value="1"/>
</dbReference>
<feature type="domain" description="RNA polymerase sigma-70" evidence="5">
    <location>
        <begin position="61"/>
        <end position="74"/>
    </location>
</feature>
<dbReference type="PRINTS" id="PR00046">
    <property type="entry name" value="SIGMA70FCT"/>
</dbReference>
<evidence type="ECO:0000256" key="4">
    <source>
        <dbReference type="ARBA" id="ARBA00023163"/>
    </source>
</evidence>
<proteinExistence type="predicted"/>
<dbReference type="CDD" id="cd06171">
    <property type="entry name" value="Sigma70_r4"/>
    <property type="match status" value="1"/>
</dbReference>
<accession>A0A9X3RYN1</accession>
<name>A0A9X3RYN1_9ACTN</name>
<dbReference type="InterPro" id="IPR009042">
    <property type="entry name" value="RNA_pol_sigma70_r1_2"/>
</dbReference>
<evidence type="ECO:0000256" key="1">
    <source>
        <dbReference type="ARBA" id="ARBA00023015"/>
    </source>
</evidence>
<organism evidence="6 7">
    <name type="scientific">Solirubrobacter ginsenosidimutans</name>
    <dbReference type="NCBI Taxonomy" id="490573"/>
    <lineage>
        <taxon>Bacteria</taxon>
        <taxon>Bacillati</taxon>
        <taxon>Actinomycetota</taxon>
        <taxon>Thermoleophilia</taxon>
        <taxon>Solirubrobacterales</taxon>
        <taxon>Solirubrobacteraceae</taxon>
        <taxon>Solirubrobacter</taxon>
    </lineage>
</organism>
<keyword evidence="4" id="KW-0804">Transcription</keyword>
<evidence type="ECO:0000256" key="3">
    <source>
        <dbReference type="ARBA" id="ARBA00023125"/>
    </source>
</evidence>
<keyword evidence="7" id="KW-1185">Reference proteome</keyword>
<dbReference type="InterPro" id="IPR007624">
    <property type="entry name" value="RNA_pol_sigma70_r3"/>
</dbReference>
<dbReference type="NCBIfam" id="TIGR02937">
    <property type="entry name" value="sigma70-ECF"/>
    <property type="match status" value="1"/>
</dbReference>
<dbReference type="PANTHER" id="PTHR30603">
    <property type="entry name" value="RNA POLYMERASE SIGMA FACTOR RPO"/>
    <property type="match status" value="1"/>
</dbReference>
<dbReference type="PANTHER" id="PTHR30603:SF47">
    <property type="entry name" value="RNA POLYMERASE SIGMA FACTOR SIGD, CHLOROPLASTIC"/>
    <property type="match status" value="1"/>
</dbReference>
<dbReference type="GO" id="GO:0016987">
    <property type="term" value="F:sigma factor activity"/>
    <property type="evidence" value="ECO:0007669"/>
    <property type="project" value="UniProtKB-KW"/>
</dbReference>
<dbReference type="RefSeq" id="WP_270038649.1">
    <property type="nucleotide sequence ID" value="NZ_JAPDOD010000003.1"/>
</dbReference>
<evidence type="ECO:0000313" key="7">
    <source>
        <dbReference type="Proteomes" id="UP001149140"/>
    </source>
</evidence>
<evidence type="ECO:0000259" key="5">
    <source>
        <dbReference type="PROSITE" id="PS00715"/>
    </source>
</evidence>
<dbReference type="AlphaFoldDB" id="A0A9X3RYN1"/>
<protein>
    <submittedName>
        <fullName evidence="6">RNA polymerase sigma factor RpoD/SigA</fullName>
    </submittedName>
</protein>
<keyword evidence="2" id="KW-0731">Sigma factor</keyword>
<dbReference type="GO" id="GO:0003677">
    <property type="term" value="F:DNA binding"/>
    <property type="evidence" value="ECO:0007669"/>
    <property type="project" value="UniProtKB-KW"/>
</dbReference>
<evidence type="ECO:0000313" key="6">
    <source>
        <dbReference type="EMBL" id="MDA0159885.1"/>
    </source>
</evidence>
<dbReference type="InterPro" id="IPR014284">
    <property type="entry name" value="RNA_pol_sigma-70_dom"/>
</dbReference>
<reference evidence="6" key="1">
    <citation type="submission" date="2022-10" db="EMBL/GenBank/DDBJ databases">
        <title>The WGS of Solirubrobacter ginsenosidimutans DSM 21036.</title>
        <authorList>
            <person name="Jiang Z."/>
        </authorList>
    </citation>
    <scope>NUCLEOTIDE SEQUENCE</scope>
    <source>
        <strain evidence="6">DSM 21036</strain>
    </source>
</reference>